<protein>
    <submittedName>
        <fullName evidence="1">Uncharacterized protein</fullName>
    </submittedName>
</protein>
<proteinExistence type="predicted"/>
<comment type="caution">
    <text evidence="1">The sequence shown here is derived from an EMBL/GenBank/DDBJ whole genome shotgun (WGS) entry which is preliminary data.</text>
</comment>
<evidence type="ECO:0000313" key="2">
    <source>
        <dbReference type="Proteomes" id="UP000008367"/>
    </source>
</evidence>
<dbReference type="Proteomes" id="UP000008367">
    <property type="component" value="Unassembled WGS sequence"/>
</dbReference>
<gene>
    <name evidence="1" type="ORF">VCHENC02_3988A</name>
</gene>
<feature type="non-terminal residue" evidence="1">
    <location>
        <position position="24"/>
    </location>
</feature>
<dbReference type="EMBL" id="AJSR01001710">
    <property type="protein sequence ID" value="EKM30279.1"/>
    <property type="molecule type" value="Genomic_DNA"/>
</dbReference>
<sequence>MFSIKYDILMFFSQEMVSFLANSR</sequence>
<accession>A0A454CV18</accession>
<evidence type="ECO:0000313" key="1">
    <source>
        <dbReference type="EMBL" id="EKM30279.1"/>
    </source>
</evidence>
<dbReference type="AlphaFoldDB" id="A0A454CV18"/>
<organism evidence="1 2">
    <name type="scientific">Vibrio harveyi</name>
    <name type="common">Beneckea harveyi</name>
    <dbReference type="NCBI Taxonomy" id="669"/>
    <lineage>
        <taxon>Bacteria</taxon>
        <taxon>Pseudomonadati</taxon>
        <taxon>Pseudomonadota</taxon>
        <taxon>Gammaproteobacteria</taxon>
        <taxon>Vibrionales</taxon>
        <taxon>Vibrionaceae</taxon>
        <taxon>Vibrio</taxon>
    </lineage>
</organism>
<reference evidence="1 2" key="1">
    <citation type="submission" date="2012-10" db="EMBL/GenBank/DDBJ databases">
        <title>Genome sequence of Vibrio Cholerae HENC-02.</title>
        <authorList>
            <person name="Eppinger M."/>
            <person name="Hasan N.A."/>
            <person name="Sengamalay N."/>
            <person name="Hine E."/>
            <person name="Su Q."/>
            <person name="Daugherty S.C."/>
            <person name="Young S."/>
            <person name="Sadzewicz L."/>
            <person name="Tallon L."/>
            <person name="Cebula T.A."/>
            <person name="Ravel J."/>
            <person name="Colwell R.R."/>
        </authorList>
    </citation>
    <scope>NUCLEOTIDE SEQUENCE [LARGE SCALE GENOMIC DNA]</scope>
    <source>
        <strain evidence="1 2">HENC-02</strain>
    </source>
</reference>
<name>A0A454CV18_VIBHA</name>